<gene>
    <name evidence="3" type="ORF">GCM10023335_76660</name>
</gene>
<feature type="transmembrane region" description="Helical" evidence="2">
    <location>
        <begin position="81"/>
        <end position="103"/>
    </location>
</feature>
<proteinExistence type="predicted"/>
<comment type="caution">
    <text evidence="3">The sequence shown here is derived from an EMBL/GenBank/DDBJ whole genome shotgun (WGS) entry which is preliminary data.</text>
</comment>
<dbReference type="EMBL" id="BAABKB010000040">
    <property type="protein sequence ID" value="GAA5033289.1"/>
    <property type="molecule type" value="Genomic_DNA"/>
</dbReference>
<name>A0ABP9JJ86_9ACTN</name>
<evidence type="ECO:0000313" key="3">
    <source>
        <dbReference type="EMBL" id="GAA5033289.1"/>
    </source>
</evidence>
<reference evidence="4" key="1">
    <citation type="journal article" date="2019" name="Int. J. Syst. Evol. Microbiol.">
        <title>The Global Catalogue of Microorganisms (GCM) 10K type strain sequencing project: providing services to taxonomists for standard genome sequencing and annotation.</title>
        <authorList>
            <consortium name="The Broad Institute Genomics Platform"/>
            <consortium name="The Broad Institute Genome Sequencing Center for Infectious Disease"/>
            <person name="Wu L."/>
            <person name="Ma J."/>
        </authorList>
    </citation>
    <scope>NUCLEOTIDE SEQUENCE [LARGE SCALE GENOMIC DNA]</scope>
    <source>
        <strain evidence="4">JCM 18409</strain>
    </source>
</reference>
<dbReference type="Proteomes" id="UP001501759">
    <property type="component" value="Unassembled WGS sequence"/>
</dbReference>
<feature type="transmembrane region" description="Helical" evidence="2">
    <location>
        <begin position="52"/>
        <end position="75"/>
    </location>
</feature>
<accession>A0ABP9JJ86</accession>
<evidence type="ECO:0000313" key="4">
    <source>
        <dbReference type="Proteomes" id="UP001501759"/>
    </source>
</evidence>
<evidence type="ECO:0000256" key="2">
    <source>
        <dbReference type="SAM" id="Phobius"/>
    </source>
</evidence>
<organism evidence="3 4">
    <name type="scientific">Streptomyces siamensis</name>
    <dbReference type="NCBI Taxonomy" id="1274986"/>
    <lineage>
        <taxon>Bacteria</taxon>
        <taxon>Bacillati</taxon>
        <taxon>Actinomycetota</taxon>
        <taxon>Actinomycetes</taxon>
        <taxon>Kitasatosporales</taxon>
        <taxon>Streptomycetaceae</taxon>
        <taxon>Streptomyces</taxon>
    </lineage>
</organism>
<feature type="region of interest" description="Disordered" evidence="1">
    <location>
        <begin position="112"/>
        <end position="150"/>
    </location>
</feature>
<protein>
    <submittedName>
        <fullName evidence="3">Uncharacterized protein</fullName>
    </submittedName>
</protein>
<keyword evidence="4" id="KW-1185">Reference proteome</keyword>
<keyword evidence="2" id="KW-1133">Transmembrane helix</keyword>
<evidence type="ECO:0000256" key="1">
    <source>
        <dbReference type="SAM" id="MobiDB-lite"/>
    </source>
</evidence>
<sequence>MITGAAGSLGTALGRRYLLADRTGSMGGGEDMSRDEATVVRDTELERYRARYGLLSVVISNLAIAGVAVFGVWRLDGDKAVIVGVLTSAFTAVSSMTTAYLGIKAISNTARSMAPGAGPAGHRREPAPTREPAPAAPAAAAPEPPAQRAP</sequence>
<keyword evidence="2" id="KW-0812">Transmembrane</keyword>
<keyword evidence="2" id="KW-0472">Membrane</keyword>